<dbReference type="PANTHER" id="PTHR10648:SF4">
    <property type="entry name" value="PROTEIN PHOSPHATASE 2 (FORMERLY 2A), REGULATORY SUBUNIT A, BETA ISOFORM-RELATED"/>
    <property type="match status" value="1"/>
</dbReference>
<evidence type="ECO:0000256" key="1">
    <source>
        <dbReference type="ARBA" id="ARBA00022737"/>
    </source>
</evidence>
<dbReference type="InterPro" id="IPR021133">
    <property type="entry name" value="HEAT_type_2"/>
</dbReference>
<feature type="repeat" description="HEAT" evidence="3">
    <location>
        <begin position="126"/>
        <end position="164"/>
    </location>
</feature>
<feature type="domain" description="Phosphatase PP2A regulatory subunit A/Splicing factor 3B subunit 1-like HEAT repeat" evidence="4">
    <location>
        <begin position="7"/>
        <end position="79"/>
    </location>
</feature>
<keyword evidence="1" id="KW-0677">Repeat</keyword>
<dbReference type="InterPro" id="IPR054573">
    <property type="entry name" value="PP2A/SF3B1-like_HEAT"/>
</dbReference>
<feature type="non-terminal residue" evidence="5">
    <location>
        <position position="1"/>
    </location>
</feature>
<gene>
    <name evidence="5" type="ORF">PGLA1383_LOCUS36518</name>
</gene>
<dbReference type="Gene3D" id="1.25.10.10">
    <property type="entry name" value="Leucine-rich Repeat Variant"/>
    <property type="match status" value="1"/>
</dbReference>
<dbReference type="GO" id="GO:0005634">
    <property type="term" value="C:nucleus"/>
    <property type="evidence" value="ECO:0007669"/>
    <property type="project" value="TreeGrafter"/>
</dbReference>
<dbReference type="PROSITE" id="PS50077">
    <property type="entry name" value="HEAT_REPEAT"/>
    <property type="match status" value="3"/>
</dbReference>
<dbReference type="SUPFAM" id="SSF48371">
    <property type="entry name" value="ARM repeat"/>
    <property type="match status" value="1"/>
</dbReference>
<feature type="repeat" description="HEAT" evidence="3">
    <location>
        <begin position="87"/>
        <end position="125"/>
    </location>
</feature>
<reference evidence="5" key="1">
    <citation type="submission" date="2021-02" db="EMBL/GenBank/DDBJ databases">
        <authorList>
            <person name="Dougan E. K."/>
            <person name="Rhodes N."/>
            <person name="Thang M."/>
            <person name="Chan C."/>
        </authorList>
    </citation>
    <scope>NUCLEOTIDE SEQUENCE</scope>
</reference>
<dbReference type="AlphaFoldDB" id="A0A813G7U5"/>
<evidence type="ECO:0000256" key="3">
    <source>
        <dbReference type="PROSITE-ProRule" id="PRU00103"/>
    </source>
</evidence>
<name>A0A813G7U5_POLGL</name>
<proteinExistence type="inferred from homology"/>
<sequence>AKAAVSIIPLYLRLLNDPEVEVRTIAAARIAAVAAVSPTKEFLETLMPVMEKLTSPREHSQHVRASLAGAVLGLAPVFGAQLTVDYLISIFLQLIRDECPEVRLQLINNLGLLSSVVGIDVLSQSLLPSIKELGKDRQWRVRLGIINAMPDLAGYLGEEKFTAELSGLFVTWLMDPVFSV</sequence>
<evidence type="ECO:0000259" key="4">
    <source>
        <dbReference type="Pfam" id="PF22646"/>
    </source>
</evidence>
<dbReference type="OrthoDB" id="448731at2759"/>
<dbReference type="InterPro" id="IPR000357">
    <property type="entry name" value="HEAT"/>
</dbReference>
<dbReference type="GO" id="GO:0000159">
    <property type="term" value="C:protein phosphatase type 2A complex"/>
    <property type="evidence" value="ECO:0007669"/>
    <property type="project" value="TreeGrafter"/>
</dbReference>
<protein>
    <recommendedName>
        <fullName evidence="4">Phosphatase PP2A regulatory subunit A/Splicing factor 3B subunit 1-like HEAT repeat domain-containing protein</fullName>
    </recommendedName>
</protein>
<dbReference type="InterPro" id="IPR016024">
    <property type="entry name" value="ARM-type_fold"/>
</dbReference>
<dbReference type="Pfam" id="PF02985">
    <property type="entry name" value="HEAT"/>
    <property type="match status" value="1"/>
</dbReference>
<feature type="repeat" description="HEAT" evidence="3">
    <location>
        <begin position="7"/>
        <end position="45"/>
    </location>
</feature>
<dbReference type="GO" id="GO:0005829">
    <property type="term" value="C:cytosol"/>
    <property type="evidence" value="ECO:0007669"/>
    <property type="project" value="TreeGrafter"/>
</dbReference>
<dbReference type="GO" id="GO:0019888">
    <property type="term" value="F:protein phosphatase regulator activity"/>
    <property type="evidence" value="ECO:0007669"/>
    <property type="project" value="TreeGrafter"/>
</dbReference>
<dbReference type="InterPro" id="IPR011989">
    <property type="entry name" value="ARM-like"/>
</dbReference>
<organism evidence="5 6">
    <name type="scientific">Polarella glacialis</name>
    <name type="common">Dinoflagellate</name>
    <dbReference type="NCBI Taxonomy" id="89957"/>
    <lineage>
        <taxon>Eukaryota</taxon>
        <taxon>Sar</taxon>
        <taxon>Alveolata</taxon>
        <taxon>Dinophyceae</taxon>
        <taxon>Suessiales</taxon>
        <taxon>Suessiaceae</taxon>
        <taxon>Polarella</taxon>
    </lineage>
</organism>
<comment type="caution">
    <text evidence="5">The sequence shown here is derived from an EMBL/GenBank/DDBJ whole genome shotgun (WGS) entry which is preliminary data.</text>
</comment>
<keyword evidence="6" id="KW-1185">Reference proteome</keyword>
<comment type="similarity">
    <text evidence="2">Belongs to the phosphatase 2A regulatory subunit A family.</text>
</comment>
<evidence type="ECO:0000256" key="2">
    <source>
        <dbReference type="ARBA" id="ARBA00038332"/>
    </source>
</evidence>
<dbReference type="PANTHER" id="PTHR10648">
    <property type="entry name" value="SERINE/THREONINE-PROTEIN PHOSPHATASE PP2A 65 KDA REGULATORY SUBUNIT"/>
    <property type="match status" value="1"/>
</dbReference>
<dbReference type="InterPro" id="IPR051023">
    <property type="entry name" value="PP2A_Regulatory_Subunit_A"/>
</dbReference>
<feature type="non-terminal residue" evidence="5">
    <location>
        <position position="180"/>
    </location>
</feature>
<evidence type="ECO:0000313" key="6">
    <source>
        <dbReference type="Proteomes" id="UP000654075"/>
    </source>
</evidence>
<dbReference type="Pfam" id="PF22646">
    <property type="entry name" value="PPP2R1A-like_HEAT"/>
    <property type="match status" value="1"/>
</dbReference>
<dbReference type="Proteomes" id="UP000654075">
    <property type="component" value="Unassembled WGS sequence"/>
</dbReference>
<evidence type="ECO:0000313" key="5">
    <source>
        <dbReference type="EMBL" id="CAE8618923.1"/>
    </source>
</evidence>
<accession>A0A813G7U5</accession>
<dbReference type="EMBL" id="CAJNNV010026746">
    <property type="protein sequence ID" value="CAE8618923.1"/>
    <property type="molecule type" value="Genomic_DNA"/>
</dbReference>